<proteinExistence type="predicted"/>
<accession>A0ABV6SPQ7</accession>
<sequence>MTISFDIEQVARHLLGEPNANMSKPTELRFGTRGSLAVNLDKGTWFSHEEHVGGGVLDLIARETGITARAEQLAWLESQGLREQKPTQCPASPNVLVKPKIDTTYAYKDEKGRTLFEVVRFEPKDFRQRQPDGKGGWDWSVKGVRQVPYHLPQLLAADPGAWVFIVEGEKDVLRLESVGLIATCNAGGAGKWPDELTEHFRDRRVVILPDNDEPGHRHADMVAAKLEAFGAYVRVLCLPALPHKGDVSDWLDAGGSVERLLKLVELPGNGLPEDDAPAEQLVEETFAPGDDEDDEKQSQASQLVKFVEQRFELFHDANKDVFARDRKTGEVRNLASRQFRDCLLAGFYTDTGKAPRDQSLREALATLAGLGRFHGECLAVHLRTAGAAGEYFLDLAAPGSSRAVRLLPGRWEIVDKADAAFVRPESMQALPEPIPGGSIDPVWRVANIPPGSRLLALAWLVECLRPDTPYPVLELLGEQGSAKSTTQTALRRLIDPNACDLRGSPKSVEDIFVSAGACCLVSYENVSHLPAPMQDALCVLATGGGFAKRKLYSDSEESVISVKRPIVLNGISAAVTAQDLVDRTITIETPVIGERLEVTALWQAFEAERGRLLGALLDIAAKALALLPDMHIPAEDRPRLVEFARLGMAVAAAVRQEPEDFMREFNACRQESLSRTIDASPVAAAVVDMIEARPSGMTAPAKEVLSALEQYRPTGCDSWPKSPKGLGDALRRAAPALRQLGIDCKCLGKGSGGVVRWEVRRKLPDSKSQMSQVPNPPTEKLGLGTSGTWRQEISSSDTGEYGKRKLPNQSRASREVVQNDQKTANQHDITTCTTSSREVSSADSAQDWEDF</sequence>
<gene>
    <name evidence="2" type="ORF">ACFFGX_18835</name>
</gene>
<dbReference type="InterPro" id="IPR034154">
    <property type="entry name" value="TOPRIM_DnaG/twinkle"/>
</dbReference>
<dbReference type="EMBL" id="JBHLSS010000121">
    <property type="protein sequence ID" value="MFC0711512.1"/>
    <property type="molecule type" value="Genomic_DNA"/>
</dbReference>
<dbReference type="Gene3D" id="3.40.1360.10">
    <property type="match status" value="1"/>
</dbReference>
<protein>
    <recommendedName>
        <fullName evidence="4">Toprim domain-containing protein</fullName>
    </recommendedName>
</protein>
<reference evidence="2 3" key="1">
    <citation type="submission" date="2024-09" db="EMBL/GenBank/DDBJ databases">
        <authorList>
            <person name="Sun Q."/>
            <person name="Mori K."/>
        </authorList>
    </citation>
    <scope>NUCLEOTIDE SEQUENCE [LARGE SCALE GENOMIC DNA]</scope>
    <source>
        <strain evidence="2 3">NCAIM B.01794</strain>
    </source>
</reference>
<feature type="region of interest" description="Disordered" evidence="1">
    <location>
        <begin position="763"/>
        <end position="851"/>
    </location>
</feature>
<dbReference type="CDD" id="cd01029">
    <property type="entry name" value="TOPRIM_primases"/>
    <property type="match status" value="1"/>
</dbReference>
<organism evidence="2 3">
    <name type="scientific">Azorhizophilus paspali</name>
    <name type="common">Azotobacter paspali</name>
    <dbReference type="NCBI Taxonomy" id="69963"/>
    <lineage>
        <taxon>Bacteria</taxon>
        <taxon>Pseudomonadati</taxon>
        <taxon>Pseudomonadota</taxon>
        <taxon>Gammaproteobacteria</taxon>
        <taxon>Pseudomonadales</taxon>
        <taxon>Pseudomonadaceae</taxon>
        <taxon>Azorhizophilus</taxon>
    </lineage>
</organism>
<feature type="compositionally biased region" description="Polar residues" evidence="1">
    <location>
        <begin position="807"/>
        <end position="844"/>
    </location>
</feature>
<feature type="compositionally biased region" description="Polar residues" evidence="1">
    <location>
        <begin position="786"/>
        <end position="798"/>
    </location>
</feature>
<dbReference type="Proteomes" id="UP001589891">
    <property type="component" value="Unassembled WGS sequence"/>
</dbReference>
<dbReference type="RefSeq" id="WP_376948290.1">
    <property type="nucleotide sequence ID" value="NZ_CP171449.1"/>
</dbReference>
<evidence type="ECO:0000313" key="3">
    <source>
        <dbReference type="Proteomes" id="UP001589891"/>
    </source>
</evidence>
<dbReference type="SUPFAM" id="SSF110455">
    <property type="entry name" value="Toprim domain"/>
    <property type="match status" value="1"/>
</dbReference>
<evidence type="ECO:0008006" key="4">
    <source>
        <dbReference type="Google" id="ProtNLM"/>
    </source>
</evidence>
<comment type="caution">
    <text evidence="2">The sequence shown here is derived from an EMBL/GenBank/DDBJ whole genome shotgun (WGS) entry which is preliminary data.</text>
</comment>
<evidence type="ECO:0000256" key="1">
    <source>
        <dbReference type="SAM" id="MobiDB-lite"/>
    </source>
</evidence>
<name>A0ABV6SPQ7_AZOPA</name>
<evidence type="ECO:0000313" key="2">
    <source>
        <dbReference type="EMBL" id="MFC0711512.1"/>
    </source>
</evidence>
<keyword evidence="3" id="KW-1185">Reference proteome</keyword>